<evidence type="ECO:0000259" key="4">
    <source>
        <dbReference type="PROSITE" id="PS51194"/>
    </source>
</evidence>
<dbReference type="SMART" id="SM00490">
    <property type="entry name" value="HELICc"/>
    <property type="match status" value="1"/>
</dbReference>
<organism evidence="5 6">
    <name type="scientific">Deinococcus aetherius</name>
    <dbReference type="NCBI Taxonomy" id="200252"/>
    <lineage>
        <taxon>Bacteria</taxon>
        <taxon>Thermotogati</taxon>
        <taxon>Deinococcota</taxon>
        <taxon>Deinococci</taxon>
        <taxon>Deinococcales</taxon>
        <taxon>Deinococcaceae</taxon>
        <taxon>Deinococcus</taxon>
    </lineage>
</organism>
<dbReference type="Pfam" id="PF00271">
    <property type="entry name" value="Helicase_C"/>
    <property type="match status" value="1"/>
</dbReference>
<dbReference type="EMBL" id="AP026560">
    <property type="protein sequence ID" value="BDP42152.1"/>
    <property type="molecule type" value="Genomic_DNA"/>
</dbReference>
<dbReference type="RefSeq" id="WP_264774861.1">
    <property type="nucleotide sequence ID" value="NZ_AP026560.1"/>
</dbReference>
<dbReference type="InterPro" id="IPR001650">
    <property type="entry name" value="Helicase_C-like"/>
</dbReference>
<evidence type="ECO:0000313" key="6">
    <source>
        <dbReference type="Proteomes" id="UP001064971"/>
    </source>
</evidence>
<feature type="compositionally biased region" description="Pro residues" evidence="2">
    <location>
        <begin position="100"/>
        <end position="111"/>
    </location>
</feature>
<dbReference type="SUPFAM" id="SSF52540">
    <property type="entry name" value="P-loop containing nucleoside triphosphate hydrolases"/>
    <property type="match status" value="2"/>
</dbReference>
<evidence type="ECO:0000256" key="2">
    <source>
        <dbReference type="SAM" id="MobiDB-lite"/>
    </source>
</evidence>
<keyword evidence="6" id="KW-1185">Reference proteome</keyword>
<evidence type="ECO:0000256" key="1">
    <source>
        <dbReference type="ARBA" id="ARBA00022801"/>
    </source>
</evidence>
<dbReference type="PANTHER" id="PTHR10799">
    <property type="entry name" value="SNF2/RAD54 HELICASE FAMILY"/>
    <property type="match status" value="1"/>
</dbReference>
<keyword evidence="1" id="KW-0378">Hydrolase</keyword>
<dbReference type="Pfam" id="PF00176">
    <property type="entry name" value="SNF2-rel_dom"/>
    <property type="match status" value="1"/>
</dbReference>
<evidence type="ECO:0000259" key="3">
    <source>
        <dbReference type="PROSITE" id="PS51192"/>
    </source>
</evidence>
<dbReference type="CDD" id="cd18793">
    <property type="entry name" value="SF2_C_SNF"/>
    <property type="match status" value="1"/>
</dbReference>
<feature type="domain" description="Helicase C-terminal" evidence="4">
    <location>
        <begin position="959"/>
        <end position="1112"/>
    </location>
</feature>
<dbReference type="Gene3D" id="3.40.50.10810">
    <property type="entry name" value="Tandem AAA-ATPase domain"/>
    <property type="match status" value="1"/>
</dbReference>
<dbReference type="Proteomes" id="UP001064971">
    <property type="component" value="Chromosome"/>
</dbReference>
<dbReference type="PROSITE" id="PS51194">
    <property type="entry name" value="HELICASE_CTER"/>
    <property type="match status" value="1"/>
</dbReference>
<protein>
    <submittedName>
        <fullName evidence="5">Uncharacterized protein</fullName>
    </submittedName>
</protein>
<sequence>MNLERVPPAFFSLPAVSAALKMNVRDVTELNLSRTALGFQGSAQVRDKGRLYRSTFTLNPAGIFTGGECGCGRKGCPHLARALLSPALERELERVGGTAAPPPEQAPAPPDLPDEEVPAVPLASPLRQWLTAASELTGEGPGERSPLTLRYDLSVTLRPRTARETLTLKVRRATRELERRALHALSVFPLPHALRWNRGEGDGLPRFAAPDRDVLTVLALGGESGVVGGDEAWYLGDHPLTDTLLARLLDTGRLYWNGAARPLAPGPERPTVLGWQMDAGGVQRPTLSLPPGVRVLPVSPRWYVDERATELGRVTSALPAALENAFLHVPPVPPAQAASFAGALRESFPALGDALPLPQPVQVRRVPAEYQPLLTLREERVTVSRRKGWRTQTEERALGVAHLTHLYDGEPLPVERQNYVDGVLYLRGRDPAAEKRSAGQLTRTGLKRLQSLQPRGDHVEHPEAASLYAFAGEADWQRFLTAEVPKLEARGFRVEVAPDFPYRYVEVEDWYGEAGDEGGWFTLELGVIVDGERLSLIPILVSLIAERPELFTPEALAALKDDDVIAARLPDGRRLALPAGRVRAILSVLVELHLRELPEGPLKLPLLDAARLAALDEALNARWLGADRLLDLGRRLRSFRGVADVEPPEGLNAELRTYQRQGLSWLQFLREYDLGGILADDMGLGKTLQTLAHLQTEKVAGRADRPSLVIAPTSVLGNWRAEAARFTPGLRVLTLHGPHRKEDFGRVPDHDLVLSTYPLLPRDIDSLREHDFHLLVLDEAQNIKNPRSAAAKAAGALKARHRLALTGTPLENHLGELWSQFNFLTPGLLYDEKTFRELYRTPIEKQGDRARQVALAARVRPFILRREKRDVASELPPKTEIPVRVTLDGDQRDLYETVRVTMLERVREELDARGLARSTVAILDALLKLRQAATDPRLVRLDAARKVRGSAKLDWLTGNLPQMVEEGRRVLIFSQFATLLGLLEDTLADLGIGYAKLTGQTKNRAAQIERFQRGEVPVFLISLKAGGVGLNLTAADTVVHLDPWWNPAAENQATDRAYRIGQDKPVFVYKLIAAGSVEERILDLQQRKAALAQGVLDGGLTSATQLTTGDLERLFAPLEEEAEPVGRGG</sequence>
<gene>
    <name evidence="5" type="ORF">DAETH_21210</name>
</gene>
<dbReference type="SMART" id="SM00487">
    <property type="entry name" value="DEXDc"/>
    <property type="match status" value="1"/>
</dbReference>
<dbReference type="InterPro" id="IPR049730">
    <property type="entry name" value="SNF2/RAD54-like_C"/>
</dbReference>
<dbReference type="PROSITE" id="PS51192">
    <property type="entry name" value="HELICASE_ATP_BIND_1"/>
    <property type="match status" value="1"/>
</dbReference>
<dbReference type="InterPro" id="IPR027417">
    <property type="entry name" value="P-loop_NTPase"/>
</dbReference>
<accession>A0ABN6RFN7</accession>
<proteinExistence type="predicted"/>
<dbReference type="InterPro" id="IPR014001">
    <property type="entry name" value="Helicase_ATP-bd"/>
</dbReference>
<feature type="region of interest" description="Disordered" evidence="2">
    <location>
        <begin position="93"/>
        <end position="117"/>
    </location>
</feature>
<reference evidence="5" key="1">
    <citation type="submission" date="2022-07" db="EMBL/GenBank/DDBJ databases">
        <title>Complete Genome Sequence of the Radioresistant Bacterium Deinococcus aetherius ST0316, Isolated from the Air Dust collected in Lower Stratosphere above Japan.</title>
        <authorList>
            <person name="Satoh K."/>
            <person name="Hagiwara K."/>
            <person name="Katsumata K."/>
            <person name="Kubo A."/>
            <person name="Yokobori S."/>
            <person name="Yamagishi A."/>
            <person name="Oono Y."/>
            <person name="Narumi I."/>
        </authorList>
    </citation>
    <scope>NUCLEOTIDE SEQUENCE</scope>
    <source>
        <strain evidence="5">ST0316</strain>
    </source>
</reference>
<dbReference type="InterPro" id="IPR000330">
    <property type="entry name" value="SNF2_N"/>
</dbReference>
<dbReference type="CDD" id="cd18012">
    <property type="entry name" value="DEXQc_arch_SWI2_SNF2"/>
    <property type="match status" value="1"/>
</dbReference>
<name>A0ABN6RFN7_9DEIO</name>
<evidence type="ECO:0000313" key="5">
    <source>
        <dbReference type="EMBL" id="BDP42152.1"/>
    </source>
</evidence>
<dbReference type="InterPro" id="IPR038718">
    <property type="entry name" value="SNF2-like_sf"/>
</dbReference>
<feature type="domain" description="Helicase ATP-binding" evidence="3">
    <location>
        <begin position="667"/>
        <end position="827"/>
    </location>
</feature>
<dbReference type="Gene3D" id="3.40.50.300">
    <property type="entry name" value="P-loop containing nucleotide triphosphate hydrolases"/>
    <property type="match status" value="1"/>
</dbReference>